<feature type="compositionally biased region" description="Basic and acidic residues" evidence="1">
    <location>
        <begin position="13"/>
        <end position="30"/>
    </location>
</feature>
<gene>
    <name evidence="2" type="ORF">RLOC_00004681</name>
</gene>
<dbReference type="Proteomes" id="UP000197619">
    <property type="component" value="Unassembled WGS sequence"/>
</dbReference>
<name>A0A218U7M4_9PASE</name>
<evidence type="ECO:0000313" key="3">
    <source>
        <dbReference type="Proteomes" id="UP000197619"/>
    </source>
</evidence>
<sequence length="37" mass="4076">MDHPTSPGFMSDSDLRDSSGKVRGKHRDELTSFPVSV</sequence>
<keyword evidence="3" id="KW-1185">Reference proteome</keyword>
<comment type="caution">
    <text evidence="2">The sequence shown here is derived from an EMBL/GenBank/DDBJ whole genome shotgun (WGS) entry which is preliminary data.</text>
</comment>
<accession>A0A218U7M4</accession>
<evidence type="ECO:0000313" key="2">
    <source>
        <dbReference type="EMBL" id="OWK49665.1"/>
    </source>
</evidence>
<evidence type="ECO:0000256" key="1">
    <source>
        <dbReference type="SAM" id="MobiDB-lite"/>
    </source>
</evidence>
<protein>
    <submittedName>
        <fullName evidence="2">Uncharacterized protein</fullName>
    </submittedName>
</protein>
<reference evidence="2 3" key="1">
    <citation type="submission" date="2017-05" db="EMBL/GenBank/DDBJ databases">
        <title>Genome of assembly of the Bengalese finch, Lonchura striata domestica.</title>
        <authorList>
            <person name="Colquitt B.M."/>
            <person name="Brainard M.S."/>
        </authorList>
    </citation>
    <scope>NUCLEOTIDE SEQUENCE [LARGE SCALE GENOMIC DNA]</scope>
    <source>
        <strain evidence="2">White83orange57</strain>
    </source>
</reference>
<dbReference type="EMBL" id="MUZQ01000770">
    <property type="protein sequence ID" value="OWK49665.1"/>
    <property type="molecule type" value="Genomic_DNA"/>
</dbReference>
<organism evidence="2 3">
    <name type="scientific">Lonchura striata</name>
    <name type="common">white-rumped munia</name>
    <dbReference type="NCBI Taxonomy" id="40157"/>
    <lineage>
        <taxon>Eukaryota</taxon>
        <taxon>Metazoa</taxon>
        <taxon>Chordata</taxon>
        <taxon>Craniata</taxon>
        <taxon>Vertebrata</taxon>
        <taxon>Euteleostomi</taxon>
        <taxon>Archelosauria</taxon>
        <taxon>Archosauria</taxon>
        <taxon>Dinosauria</taxon>
        <taxon>Saurischia</taxon>
        <taxon>Theropoda</taxon>
        <taxon>Coelurosauria</taxon>
        <taxon>Aves</taxon>
        <taxon>Neognathae</taxon>
        <taxon>Neoaves</taxon>
        <taxon>Telluraves</taxon>
        <taxon>Australaves</taxon>
        <taxon>Passeriformes</taxon>
        <taxon>Passeroidea</taxon>
        <taxon>Estrildidae</taxon>
        <taxon>Estrildinae</taxon>
        <taxon>Lonchura</taxon>
    </lineage>
</organism>
<proteinExistence type="predicted"/>
<feature type="region of interest" description="Disordered" evidence="1">
    <location>
        <begin position="1"/>
        <end position="37"/>
    </location>
</feature>
<dbReference type="AlphaFoldDB" id="A0A218U7M4"/>